<evidence type="ECO:0000313" key="4">
    <source>
        <dbReference type="Proteomes" id="UP000574390"/>
    </source>
</evidence>
<dbReference type="PROSITE" id="PS50222">
    <property type="entry name" value="EF_HAND_2"/>
    <property type="match status" value="2"/>
</dbReference>
<evidence type="ECO:0000256" key="1">
    <source>
        <dbReference type="SAM" id="MobiDB-lite"/>
    </source>
</evidence>
<dbReference type="InterPro" id="IPR002048">
    <property type="entry name" value="EF_hand_dom"/>
</dbReference>
<dbReference type="EMBL" id="JABANM010021152">
    <property type="protein sequence ID" value="KAF4721669.1"/>
    <property type="molecule type" value="Genomic_DNA"/>
</dbReference>
<sequence>MVQPSAAASKTDQPAAPPGPRKVTSVELEGLRRVFDWIDTKKDGVLDFEEVLSAFYRVGYRPSKADVEQYIWEVDDDLDGTVSWDELLVMYQRCILDKTGLEPRGLFTLIEFLL</sequence>
<feature type="region of interest" description="Disordered" evidence="1">
    <location>
        <begin position="1"/>
        <end position="23"/>
    </location>
</feature>
<dbReference type="InterPro" id="IPR011992">
    <property type="entry name" value="EF-hand-dom_pair"/>
</dbReference>
<comment type="caution">
    <text evidence="3">The sequence shown here is derived from an EMBL/GenBank/DDBJ whole genome shotgun (WGS) entry which is preliminary data.</text>
</comment>
<dbReference type="SUPFAM" id="SSF47473">
    <property type="entry name" value="EF-hand"/>
    <property type="match status" value="1"/>
</dbReference>
<evidence type="ECO:0000259" key="2">
    <source>
        <dbReference type="PROSITE" id="PS50222"/>
    </source>
</evidence>
<evidence type="ECO:0000313" key="3">
    <source>
        <dbReference type="EMBL" id="KAF4721669.1"/>
    </source>
</evidence>
<feature type="compositionally biased region" description="Polar residues" evidence="1">
    <location>
        <begin position="1"/>
        <end position="12"/>
    </location>
</feature>
<dbReference type="CDD" id="cd00051">
    <property type="entry name" value="EFh"/>
    <property type="match status" value="1"/>
</dbReference>
<organism evidence="3 4">
    <name type="scientific">Perkinsus olseni</name>
    <name type="common">Perkinsus atlanticus</name>
    <dbReference type="NCBI Taxonomy" id="32597"/>
    <lineage>
        <taxon>Eukaryota</taxon>
        <taxon>Sar</taxon>
        <taxon>Alveolata</taxon>
        <taxon>Perkinsozoa</taxon>
        <taxon>Perkinsea</taxon>
        <taxon>Perkinsida</taxon>
        <taxon>Perkinsidae</taxon>
        <taxon>Perkinsus</taxon>
    </lineage>
</organism>
<accession>A0A7J6RLE2</accession>
<feature type="domain" description="EF-hand" evidence="2">
    <location>
        <begin position="26"/>
        <end position="61"/>
    </location>
</feature>
<dbReference type="Proteomes" id="UP000574390">
    <property type="component" value="Unassembled WGS sequence"/>
</dbReference>
<feature type="domain" description="EF-hand" evidence="2">
    <location>
        <begin position="62"/>
        <end position="97"/>
    </location>
</feature>
<proteinExistence type="predicted"/>
<dbReference type="GO" id="GO:0005509">
    <property type="term" value="F:calcium ion binding"/>
    <property type="evidence" value="ECO:0007669"/>
    <property type="project" value="InterPro"/>
</dbReference>
<dbReference type="AlphaFoldDB" id="A0A7J6RLE2"/>
<dbReference type="Gene3D" id="1.10.238.10">
    <property type="entry name" value="EF-hand"/>
    <property type="match status" value="1"/>
</dbReference>
<dbReference type="Pfam" id="PF13499">
    <property type="entry name" value="EF-hand_7"/>
    <property type="match status" value="1"/>
</dbReference>
<protein>
    <recommendedName>
        <fullName evidence="2">EF-hand domain-containing protein</fullName>
    </recommendedName>
</protein>
<reference evidence="3 4" key="1">
    <citation type="submission" date="2020-04" db="EMBL/GenBank/DDBJ databases">
        <title>Perkinsus olseni comparative genomics.</title>
        <authorList>
            <person name="Bogema D.R."/>
        </authorList>
    </citation>
    <scope>NUCLEOTIDE SEQUENCE [LARGE SCALE GENOMIC DNA]</scope>
    <source>
        <strain evidence="3">ATCC PRA-205</strain>
    </source>
</reference>
<gene>
    <name evidence="3" type="ORF">FOZ62_008362</name>
</gene>
<name>A0A7J6RLE2_PEROL</name>